<evidence type="ECO:0000313" key="5">
    <source>
        <dbReference type="EMBL" id="WFG39131.1"/>
    </source>
</evidence>
<gene>
    <name evidence="4" type="ORF">GKO46_03570</name>
    <name evidence="5" type="ORF">GKO48_05690</name>
</gene>
<keyword evidence="2" id="KW-1133">Transmembrane helix</keyword>
<dbReference type="RefSeq" id="WP_342822512.1">
    <property type="nucleotide sequence ID" value="NZ_CP046146.1"/>
</dbReference>
<dbReference type="Proteomes" id="UP001219901">
    <property type="component" value="Chromosome"/>
</dbReference>
<evidence type="ECO:0000256" key="3">
    <source>
        <dbReference type="SAM" id="SignalP"/>
    </source>
</evidence>
<keyword evidence="3" id="KW-0732">Signal</keyword>
<dbReference type="AlphaFoldDB" id="A0AAJ5ZFN6"/>
<evidence type="ECO:0000313" key="4">
    <source>
        <dbReference type="EMBL" id="MDG0866148.1"/>
    </source>
</evidence>
<reference evidence="5" key="2">
    <citation type="journal article" date="2023" name="Nat. Commun.">
        <title>Cultivation of marine bacteria of the SAR202 clade.</title>
        <authorList>
            <person name="Lim Y."/>
            <person name="Seo J.H."/>
            <person name="Giovannoni S.J."/>
            <person name="Kang I."/>
            <person name="Cho J.C."/>
        </authorList>
    </citation>
    <scope>NUCLEOTIDE SEQUENCE</scope>
    <source>
        <strain evidence="5">JH1073</strain>
    </source>
</reference>
<dbReference type="EMBL" id="CP046147">
    <property type="protein sequence ID" value="WFG39131.1"/>
    <property type="molecule type" value="Genomic_DNA"/>
</dbReference>
<evidence type="ECO:0000313" key="7">
    <source>
        <dbReference type="Proteomes" id="UP001321249"/>
    </source>
</evidence>
<reference evidence="6 7" key="1">
    <citation type="submission" date="2019-11" db="EMBL/GenBank/DDBJ databases">
        <authorList>
            <person name="Cho J.-C."/>
        </authorList>
    </citation>
    <scope>NUCLEOTIDE SEQUENCE [LARGE SCALE GENOMIC DNA]</scope>
    <source>
        <strain evidence="5 6">JH1073</strain>
        <strain evidence="4 7">JH702</strain>
    </source>
</reference>
<sequence>MRRPSLIALIAVTVLFVGAALPAQAADPIGENGVMVILLDEGASPVQRDLDSAETVALTMARGTTAGTIGVALYGVKTSEIVTAESGTAGIRLVDDELTSLRSLDIGPARSDQFAALTDSFSFLSRIDAAPGSRVAFVTSGRILGESENTRERLRSVADLFASEGWVIDVVALPSTEPILRELMSGLSTSSDGVFYDTGTAAGVEALFENYSQLSLENAMNVEMHENSAAVVTLDIAPHTNEFSTVFIRQNEGVDVAVFSPNGTRAAAVMENVDIRETPSAVIVKIVSPVPGKWTLQGVGPASKLVASVDIENPLELRLIEQPPLPVGETAVIEAAAFNGDSAQLLSGAEIIATISKASGTTEVVVLNDAGETGDKFANDGIYSVQLSAPKSQGINSVALQLSWADYAATLRSETAYRSEAFPTLSLVEVNDVETTVGKYATVARVQVRVGDYPYLTSPADIDAILTGPGGKVQAIVLTVDEPEPGMAWEFDIVAIVPESGAYEVEVMLDSIFEGRAYTRTAPIATSSATVSAEPSLILGVPVWIFAVVGAVLVAIAGFTLWIGRKTSPFGYIVDDADRVVVDFSRLNRSILRRLFSKSSVDASEVADLPFEGGVFSFSGDGVKLVHKRAIGDPSMRVNSRPVGRETDMGENVWLGVGGRLLTFQLESRKSVREGSTESGSSIVGDVAPAPSPAD</sequence>
<feature type="chain" id="PRO_5042525045" description="VWA domain-containing protein" evidence="3">
    <location>
        <begin position="26"/>
        <end position="695"/>
    </location>
</feature>
<protein>
    <recommendedName>
        <fullName evidence="8">VWA domain-containing protein</fullName>
    </recommendedName>
</protein>
<feature type="signal peptide" evidence="3">
    <location>
        <begin position="1"/>
        <end position="25"/>
    </location>
</feature>
<evidence type="ECO:0000256" key="2">
    <source>
        <dbReference type="SAM" id="Phobius"/>
    </source>
</evidence>
<feature type="region of interest" description="Disordered" evidence="1">
    <location>
        <begin position="671"/>
        <end position="695"/>
    </location>
</feature>
<feature type="transmembrane region" description="Helical" evidence="2">
    <location>
        <begin position="537"/>
        <end position="563"/>
    </location>
</feature>
<evidence type="ECO:0000256" key="1">
    <source>
        <dbReference type="SAM" id="MobiDB-lite"/>
    </source>
</evidence>
<evidence type="ECO:0008006" key="8">
    <source>
        <dbReference type="Google" id="ProtNLM"/>
    </source>
</evidence>
<organism evidence="5 6">
    <name type="scientific">Candidatus Lucifugimonas marina</name>
    <dbReference type="NCBI Taxonomy" id="3038979"/>
    <lineage>
        <taxon>Bacteria</taxon>
        <taxon>Bacillati</taxon>
        <taxon>Chloroflexota</taxon>
        <taxon>Dehalococcoidia</taxon>
        <taxon>SAR202 cluster</taxon>
        <taxon>Candidatus Lucifugimonadales</taxon>
        <taxon>Candidatus Lucifugimonadaceae</taxon>
        <taxon>Candidatus Lucifugimonas</taxon>
    </lineage>
</organism>
<accession>A0AAJ5ZFN6</accession>
<evidence type="ECO:0000313" key="6">
    <source>
        <dbReference type="Proteomes" id="UP001219901"/>
    </source>
</evidence>
<name>A0AAJ5ZFN6_9CHLR</name>
<reference evidence="6" key="3">
    <citation type="submission" date="2023-06" db="EMBL/GenBank/DDBJ databases">
        <title>Pangenomics reveal diversification of enzyme families and niche specialization in globally abundant SAR202 bacteria.</title>
        <authorList>
            <person name="Saw J.H.W."/>
        </authorList>
    </citation>
    <scope>NUCLEOTIDE SEQUENCE [LARGE SCALE GENOMIC DNA]</scope>
    <source>
        <strain evidence="6">JH1073</strain>
    </source>
</reference>
<proteinExistence type="predicted"/>
<keyword evidence="2" id="KW-0472">Membrane</keyword>
<keyword evidence="6" id="KW-1185">Reference proteome</keyword>
<dbReference type="EMBL" id="WMBE01000001">
    <property type="protein sequence ID" value="MDG0866148.1"/>
    <property type="molecule type" value="Genomic_DNA"/>
</dbReference>
<keyword evidence="2" id="KW-0812">Transmembrane</keyword>
<dbReference type="Proteomes" id="UP001321249">
    <property type="component" value="Unassembled WGS sequence"/>
</dbReference>